<dbReference type="RefSeq" id="WP_056375516.1">
    <property type="nucleotide sequence ID" value="NZ_JAVIZQ010000001.1"/>
</dbReference>
<evidence type="ECO:0008006" key="3">
    <source>
        <dbReference type="Google" id="ProtNLM"/>
    </source>
</evidence>
<comment type="caution">
    <text evidence="1">The sequence shown here is derived from an EMBL/GenBank/DDBJ whole genome shotgun (WGS) entry which is preliminary data.</text>
</comment>
<reference evidence="1 2" key="1">
    <citation type="submission" date="2023-08" db="EMBL/GenBank/DDBJ databases">
        <title>Functional and genomic diversity of the sorghum phyllosphere microbiome.</title>
        <authorList>
            <person name="Shade A."/>
        </authorList>
    </citation>
    <scope>NUCLEOTIDE SEQUENCE [LARGE SCALE GENOMIC DNA]</scope>
    <source>
        <strain evidence="1 2">SORGH_AS_0445</strain>
    </source>
</reference>
<gene>
    <name evidence="1" type="ORF">QE375_003500</name>
</gene>
<sequence length="273" mass="29921">MGIPTSQADFDAGVEEITPKIGEVETKIDECQAKVRDIDWPSGWERLGQGLITALFPIAGFYFGAKDIERLIADQPAVQAMLEQAAEGAADIAEEVAQLLSPGNPFALKMMANEWDNINTVLTGVVGSLGDDKFYATASWQDGMGRYYANVPAGQRAALEGLVPHVENMRTYLREHSDNIIRLWWDLYEEVVSFVIDAIPLASKFISANPIKWLDMAEPIADCIARVLEAVQNIVSLIFEFGMASNSNLESFRASASNTAGTDFGKWPVARLS</sequence>
<dbReference type="EMBL" id="JAVIZQ010000001">
    <property type="protein sequence ID" value="MDR6143946.1"/>
    <property type="molecule type" value="Genomic_DNA"/>
</dbReference>
<accession>A0ABU1HV51</accession>
<protein>
    <recommendedName>
        <fullName evidence="3">WXG100 family type VII secretion target</fullName>
    </recommendedName>
</protein>
<evidence type="ECO:0000313" key="1">
    <source>
        <dbReference type="EMBL" id="MDR6143946.1"/>
    </source>
</evidence>
<dbReference type="Proteomes" id="UP001249291">
    <property type="component" value="Unassembled WGS sequence"/>
</dbReference>
<organism evidence="1 2">
    <name type="scientific">Microbacterium foliorum</name>
    <dbReference type="NCBI Taxonomy" id="104336"/>
    <lineage>
        <taxon>Bacteria</taxon>
        <taxon>Bacillati</taxon>
        <taxon>Actinomycetota</taxon>
        <taxon>Actinomycetes</taxon>
        <taxon>Micrococcales</taxon>
        <taxon>Microbacteriaceae</taxon>
        <taxon>Microbacterium</taxon>
    </lineage>
</organism>
<keyword evidence="2" id="KW-1185">Reference proteome</keyword>
<name>A0ABU1HV51_9MICO</name>
<proteinExistence type="predicted"/>
<evidence type="ECO:0000313" key="2">
    <source>
        <dbReference type="Proteomes" id="UP001249291"/>
    </source>
</evidence>